<evidence type="ECO:0000313" key="1">
    <source>
        <dbReference type="EMBL" id="KAK8840191.1"/>
    </source>
</evidence>
<organism evidence="1 2">
    <name type="scientific">Tritrichomonas musculus</name>
    <dbReference type="NCBI Taxonomy" id="1915356"/>
    <lineage>
        <taxon>Eukaryota</taxon>
        <taxon>Metamonada</taxon>
        <taxon>Parabasalia</taxon>
        <taxon>Tritrichomonadida</taxon>
        <taxon>Tritrichomonadidae</taxon>
        <taxon>Tritrichomonas</taxon>
    </lineage>
</organism>
<name>A0ABR2H209_9EUKA</name>
<accession>A0ABR2H209</accession>
<evidence type="ECO:0000313" key="2">
    <source>
        <dbReference type="Proteomes" id="UP001470230"/>
    </source>
</evidence>
<dbReference type="SUPFAM" id="SSF52972">
    <property type="entry name" value="ITPase-like"/>
    <property type="match status" value="1"/>
</dbReference>
<keyword evidence="2" id="KW-1185">Reference proteome</keyword>
<sequence length="207" mass="23940">MMKILYGTSNPSKLTAMKKYLENLDSKYEFEIIGLNDLNSEIPKIIEDGNTPLENARIKSSVYYKLFHIPVFSCDSGLYFENIPVDIQPGVHVRTVNDKYLTDDEMIAYYSSLAKKYGDLTAQYQNAICFIYDDVQRFEEMSQSMKSDKFIITSKPHSIIKKGFPLDSLSVDIKTGKYYYDLPEKIAVENGFSQFFEKAFKQIHIHK</sequence>
<dbReference type="InterPro" id="IPR029001">
    <property type="entry name" value="ITPase-like_fam"/>
</dbReference>
<protein>
    <submittedName>
        <fullName evidence="1">Uncharacterized protein</fullName>
    </submittedName>
</protein>
<dbReference type="InterPro" id="IPR002637">
    <property type="entry name" value="RdgB/HAM1"/>
</dbReference>
<dbReference type="Proteomes" id="UP001470230">
    <property type="component" value="Unassembled WGS sequence"/>
</dbReference>
<proteinExistence type="predicted"/>
<reference evidence="1 2" key="1">
    <citation type="submission" date="2024-04" db="EMBL/GenBank/DDBJ databases">
        <title>Tritrichomonas musculus Genome.</title>
        <authorList>
            <person name="Alves-Ferreira E."/>
            <person name="Grigg M."/>
            <person name="Lorenzi H."/>
            <person name="Galac M."/>
        </authorList>
    </citation>
    <scope>NUCLEOTIDE SEQUENCE [LARGE SCALE GENOMIC DNA]</scope>
    <source>
        <strain evidence="1 2">EAF2021</strain>
    </source>
</reference>
<dbReference type="EMBL" id="JAPFFF010000048">
    <property type="protein sequence ID" value="KAK8840191.1"/>
    <property type="molecule type" value="Genomic_DNA"/>
</dbReference>
<dbReference type="Gene3D" id="3.90.950.10">
    <property type="match status" value="1"/>
</dbReference>
<dbReference type="Pfam" id="PF01725">
    <property type="entry name" value="Ham1p_like"/>
    <property type="match status" value="1"/>
</dbReference>
<gene>
    <name evidence="1" type="ORF">M9Y10_031135</name>
</gene>
<comment type="caution">
    <text evidence="1">The sequence shown here is derived from an EMBL/GenBank/DDBJ whole genome shotgun (WGS) entry which is preliminary data.</text>
</comment>